<dbReference type="GeneID" id="62200289"/>
<keyword evidence="3" id="KW-0808">Transferase</keyword>
<feature type="compositionally biased region" description="Polar residues" evidence="9">
    <location>
        <begin position="35"/>
        <end position="55"/>
    </location>
</feature>
<reference evidence="12" key="1">
    <citation type="submission" date="2020-01" db="EMBL/GenBank/DDBJ databases">
        <authorList>
            <person name="Feng Z.H.Z."/>
        </authorList>
    </citation>
    <scope>NUCLEOTIDE SEQUENCE</scope>
    <source>
        <strain evidence="12">CBS107.38</strain>
    </source>
</reference>
<feature type="region of interest" description="Disordered" evidence="9">
    <location>
        <begin position="890"/>
        <end position="909"/>
    </location>
</feature>
<evidence type="ECO:0000256" key="3">
    <source>
        <dbReference type="ARBA" id="ARBA00022679"/>
    </source>
</evidence>
<reference evidence="12" key="2">
    <citation type="submission" date="2020-08" db="EMBL/GenBank/DDBJ databases">
        <title>Draft Genome Sequence of Cumin Blight Pathogen Alternaria burnsii.</title>
        <authorList>
            <person name="Feng Z."/>
        </authorList>
    </citation>
    <scope>NUCLEOTIDE SEQUENCE</scope>
    <source>
        <strain evidence="12">CBS107.38</strain>
    </source>
</reference>
<gene>
    <name evidence="12" type="ORF">GT037_002064</name>
</gene>
<dbReference type="InterPro" id="IPR050236">
    <property type="entry name" value="Ser_Thr_kinase_AGC"/>
</dbReference>
<dbReference type="Pfam" id="PF00069">
    <property type="entry name" value="Pkinase"/>
    <property type="match status" value="2"/>
</dbReference>
<feature type="domain" description="Protein kinase" evidence="10">
    <location>
        <begin position="387"/>
        <end position="763"/>
    </location>
</feature>
<evidence type="ECO:0000256" key="6">
    <source>
        <dbReference type="ARBA" id="ARBA00022840"/>
    </source>
</evidence>
<proteinExistence type="predicted"/>
<name>A0A8H7BFE2_9PLEO</name>
<evidence type="ECO:0000256" key="5">
    <source>
        <dbReference type="ARBA" id="ARBA00022777"/>
    </source>
</evidence>
<organism evidence="12 13">
    <name type="scientific">Alternaria burnsii</name>
    <dbReference type="NCBI Taxonomy" id="1187904"/>
    <lineage>
        <taxon>Eukaryota</taxon>
        <taxon>Fungi</taxon>
        <taxon>Dikarya</taxon>
        <taxon>Ascomycota</taxon>
        <taxon>Pezizomycotina</taxon>
        <taxon>Dothideomycetes</taxon>
        <taxon>Pleosporomycetidae</taxon>
        <taxon>Pleosporales</taxon>
        <taxon>Pleosporineae</taxon>
        <taxon>Pleosporaceae</taxon>
        <taxon>Alternaria</taxon>
        <taxon>Alternaria sect. Alternaria</taxon>
    </lineage>
</organism>
<evidence type="ECO:0000256" key="8">
    <source>
        <dbReference type="ARBA" id="ARBA00048679"/>
    </source>
</evidence>
<dbReference type="InterPro" id="IPR000719">
    <property type="entry name" value="Prot_kinase_dom"/>
</dbReference>
<evidence type="ECO:0000259" key="10">
    <source>
        <dbReference type="PROSITE" id="PS50011"/>
    </source>
</evidence>
<dbReference type="SUPFAM" id="SSF56112">
    <property type="entry name" value="Protein kinase-like (PK-like)"/>
    <property type="match status" value="1"/>
</dbReference>
<feature type="compositionally biased region" description="Low complexity" evidence="9">
    <location>
        <begin position="222"/>
        <end position="247"/>
    </location>
</feature>
<keyword evidence="4" id="KW-0547">Nucleotide-binding</keyword>
<evidence type="ECO:0000313" key="12">
    <source>
        <dbReference type="EMBL" id="KAF7680413.1"/>
    </source>
</evidence>
<evidence type="ECO:0000256" key="2">
    <source>
        <dbReference type="ARBA" id="ARBA00022527"/>
    </source>
</evidence>
<dbReference type="PANTHER" id="PTHR24356:SF400">
    <property type="entry name" value="SERINE_THREONINE-PROTEIN KINASE CBK1"/>
    <property type="match status" value="1"/>
</dbReference>
<dbReference type="Proteomes" id="UP000596902">
    <property type="component" value="Unassembled WGS sequence"/>
</dbReference>
<accession>A0A8H7BFE2</accession>
<feature type="region of interest" description="Disordered" evidence="9">
    <location>
        <begin position="148"/>
        <end position="168"/>
    </location>
</feature>
<evidence type="ECO:0000313" key="13">
    <source>
        <dbReference type="Proteomes" id="UP000596902"/>
    </source>
</evidence>
<comment type="caution">
    <text evidence="12">The sequence shown here is derived from an EMBL/GenBank/DDBJ whole genome shotgun (WGS) entry which is preliminary data.</text>
</comment>
<protein>
    <recommendedName>
        <fullName evidence="1">non-specific serine/threonine protein kinase</fullName>
        <ecNumber evidence="1">2.7.11.1</ecNumber>
    </recommendedName>
</protein>
<dbReference type="Gene3D" id="3.30.200.20">
    <property type="entry name" value="Phosphorylase Kinase, domain 1"/>
    <property type="match status" value="1"/>
</dbReference>
<keyword evidence="2" id="KW-0723">Serine/threonine-protein kinase</keyword>
<dbReference type="SMART" id="SM00220">
    <property type="entry name" value="S_TKc"/>
    <property type="match status" value="1"/>
</dbReference>
<dbReference type="PROSITE" id="PS50011">
    <property type="entry name" value="PROTEIN_KINASE_DOM"/>
    <property type="match status" value="1"/>
</dbReference>
<dbReference type="InterPro" id="IPR000961">
    <property type="entry name" value="AGC-kinase_C"/>
</dbReference>
<dbReference type="RefSeq" id="XP_038790403.1">
    <property type="nucleotide sequence ID" value="XM_038927111.1"/>
</dbReference>
<evidence type="ECO:0000259" key="11">
    <source>
        <dbReference type="PROSITE" id="PS51285"/>
    </source>
</evidence>
<feature type="compositionally biased region" description="Basic residues" evidence="9">
    <location>
        <begin position="894"/>
        <end position="904"/>
    </location>
</feature>
<keyword evidence="6" id="KW-0067">ATP-binding</keyword>
<keyword evidence="5 12" id="KW-0418">Kinase</keyword>
<feature type="region of interest" description="Disordered" evidence="9">
    <location>
        <begin position="76"/>
        <end position="99"/>
    </location>
</feature>
<dbReference type="AlphaFoldDB" id="A0A8H7BFE2"/>
<comment type="catalytic activity">
    <reaction evidence="8">
        <text>L-seryl-[protein] + ATP = O-phospho-L-seryl-[protein] + ADP + H(+)</text>
        <dbReference type="Rhea" id="RHEA:17989"/>
        <dbReference type="Rhea" id="RHEA-COMP:9863"/>
        <dbReference type="Rhea" id="RHEA-COMP:11604"/>
        <dbReference type="ChEBI" id="CHEBI:15378"/>
        <dbReference type="ChEBI" id="CHEBI:29999"/>
        <dbReference type="ChEBI" id="CHEBI:30616"/>
        <dbReference type="ChEBI" id="CHEBI:83421"/>
        <dbReference type="ChEBI" id="CHEBI:456216"/>
        <dbReference type="EC" id="2.7.11.1"/>
    </reaction>
</comment>
<dbReference type="GO" id="GO:0004674">
    <property type="term" value="F:protein serine/threonine kinase activity"/>
    <property type="evidence" value="ECO:0007669"/>
    <property type="project" value="UniProtKB-KW"/>
</dbReference>
<evidence type="ECO:0000256" key="1">
    <source>
        <dbReference type="ARBA" id="ARBA00012513"/>
    </source>
</evidence>
<evidence type="ECO:0000256" key="9">
    <source>
        <dbReference type="SAM" id="MobiDB-lite"/>
    </source>
</evidence>
<feature type="region of interest" description="Disordered" evidence="9">
    <location>
        <begin position="191"/>
        <end position="257"/>
    </location>
</feature>
<dbReference type="Gene3D" id="1.10.510.10">
    <property type="entry name" value="Transferase(Phosphotransferase) domain 1"/>
    <property type="match status" value="1"/>
</dbReference>
<feature type="compositionally biased region" description="Low complexity" evidence="9">
    <location>
        <begin position="76"/>
        <end position="92"/>
    </location>
</feature>
<keyword evidence="13" id="KW-1185">Reference proteome</keyword>
<evidence type="ECO:0000256" key="4">
    <source>
        <dbReference type="ARBA" id="ARBA00022741"/>
    </source>
</evidence>
<dbReference type="GO" id="GO:0035556">
    <property type="term" value="P:intracellular signal transduction"/>
    <property type="evidence" value="ECO:0007669"/>
    <property type="project" value="TreeGrafter"/>
</dbReference>
<sequence length="962" mass="108396">MMPLVPVRKRKEAHNQTHLSSDKGKIRVIERSAEGHSSLSTKNLQGRNSTPASRTFTTLRRGSIKIFSLFRNSKSSAPSSAEAASGSTGSTANKPKDVPRVNTVKSYSNFPLQCPIVPDVPMNLPALSLDPDSSSLLQLTNAAVFDGESEPIPRARTPPSAPISTSWSSPNLSWQLTSKLSNALLKNDTVVHRPKLSSRPTVKADQFKQPSDDQQTATSLKSPMSEVPSLPSSVLSPASSNAPLSQSTAPTSLVSSGAPLSAETLYRTQNGRHITDNSPALFCEPTPEHMPPRFLVFPRQDAPRLCEPSIATIEHAAAAKTFFESHFNQLLGTKVAPRSMRRRQMERKLFAMAIPNEQQTNHLRQTRVMKSNTLVRRAMKGVHVSNYDIIRVLGKGSFGVVRLVREKSDDCGTLRGSSCSVGYLDGSLTPRNDRSSPTTRRQKQVFAMKVIRKSDMLRNSQEGHLRAERDFLVASENSRWVVPLISAFQDNNNLYLVMEYMVGGDFLGLLLREDILDENVAKWYLAEMILCIEEAHKMNWIHRDVKPDNFLITSSGHLKISDFGLAFDGHWAHNQTYYNEQRYGLLRDLDLHITGDVQDVEEEKSRQDARKTLEPVKGGAAARGRYQTRQDSANGPIIDWLNREQRREFAKSVVGTSQYMAPEVIRGESYDGRCDWWSIGIILYECLYGCTPFFCDNRQATKARILDHTRWLRFPSEQRYARPNIDRVPLMPVSRNAIDLMMRLLDERQDRLSAKRYRENDWVLRDKAAGARRNRNINTTGHIVYPNDAEDIKSHPFFRNIQWSQLHQTRPPFVPRVHGGQPITKYFDDEAEIMSASDHLDSSSYEAFGEALVSNLAEHVGENETTPLVQSAAQPNSIAKPAQALFAKPLQEMKKRKREKKRPRDKLLRDPEVGRTVLEIRKKGAFVGYTYRRPRFSLQDLEDKIAITRPHITRPGVVAASA</sequence>
<dbReference type="PANTHER" id="PTHR24356">
    <property type="entry name" value="SERINE/THREONINE-PROTEIN KINASE"/>
    <property type="match status" value="1"/>
</dbReference>
<dbReference type="EC" id="2.7.11.1" evidence="1"/>
<feature type="compositionally biased region" description="Basic and acidic residues" evidence="9">
    <location>
        <begin position="20"/>
        <end position="34"/>
    </location>
</feature>
<feature type="compositionally biased region" description="Polar residues" evidence="9">
    <location>
        <begin position="208"/>
        <end position="221"/>
    </location>
</feature>
<feature type="region of interest" description="Disordered" evidence="9">
    <location>
        <begin position="1"/>
        <end position="55"/>
    </location>
</feature>
<evidence type="ECO:0000256" key="7">
    <source>
        <dbReference type="ARBA" id="ARBA00047899"/>
    </source>
</evidence>
<dbReference type="EMBL" id="JAAABM010000002">
    <property type="protein sequence ID" value="KAF7680413.1"/>
    <property type="molecule type" value="Genomic_DNA"/>
</dbReference>
<comment type="catalytic activity">
    <reaction evidence="7">
        <text>L-threonyl-[protein] + ATP = O-phospho-L-threonyl-[protein] + ADP + H(+)</text>
        <dbReference type="Rhea" id="RHEA:46608"/>
        <dbReference type="Rhea" id="RHEA-COMP:11060"/>
        <dbReference type="Rhea" id="RHEA-COMP:11605"/>
        <dbReference type="ChEBI" id="CHEBI:15378"/>
        <dbReference type="ChEBI" id="CHEBI:30013"/>
        <dbReference type="ChEBI" id="CHEBI:30616"/>
        <dbReference type="ChEBI" id="CHEBI:61977"/>
        <dbReference type="ChEBI" id="CHEBI:456216"/>
        <dbReference type="EC" id="2.7.11.1"/>
    </reaction>
</comment>
<feature type="domain" description="AGC-kinase C-terminal" evidence="11">
    <location>
        <begin position="799"/>
        <end position="941"/>
    </location>
</feature>
<dbReference type="PROSITE" id="PS51285">
    <property type="entry name" value="AGC_KINASE_CTER"/>
    <property type="match status" value="1"/>
</dbReference>
<dbReference type="GO" id="GO:0005524">
    <property type="term" value="F:ATP binding"/>
    <property type="evidence" value="ECO:0007669"/>
    <property type="project" value="UniProtKB-KW"/>
</dbReference>
<dbReference type="InterPro" id="IPR011009">
    <property type="entry name" value="Kinase-like_dom_sf"/>
</dbReference>